<dbReference type="Gene3D" id="3.10.450.50">
    <property type="match status" value="1"/>
</dbReference>
<dbReference type="InterPro" id="IPR032710">
    <property type="entry name" value="NTF2-like_dom_sf"/>
</dbReference>
<dbReference type="Pfam" id="PF01425">
    <property type="entry name" value="Amidase"/>
    <property type="match status" value="1"/>
</dbReference>
<name>A0ABW6S9A6_9NOCA</name>
<comment type="caution">
    <text evidence="2">The sequence shown here is derived from an EMBL/GenBank/DDBJ whole genome shotgun (WGS) entry which is preliminary data.</text>
</comment>
<dbReference type="Proteomes" id="UP001601992">
    <property type="component" value="Unassembled WGS sequence"/>
</dbReference>
<sequence length="527" mass="54043">MTFDDLDDDLRLAFAEYERALMANDVPALDAAFADGPRTLRGDSSDVLVGHDAIAAFRAGRGGAPARTLLQVHTRSLGPDARVIVAQTRRADGMCGIQTQVWERSGGRWAITVAHVSAAPTPVATPTSPDDPIWRVAPGPEPLARGGDGPLTNPRVAVKDLFAVAGQAIGAGNPVWLSEAPIESRHAAAVEALLAAGADVTGIAHTDELAFSLSGSNAHYGDTPNPVAPQCLSGGSSSGPAAAVAAGLADIGLGTDTAGSIRVPASYCGLYGLRTTHGVIDRTGLVGLAPSFDSVGLLTRDAGLLARAGAALLPPQSVEPITRVVVAAELVELLDPAARESFRAAVQALTLCGAASGTVLPPPVPGALTYPDSGGLDAVFTAFRTVQTAQAWDTHGELLTAHPDALSPEIAARFHAGRDIDSATRQSAQRLLDAMRAELLRSLPPGTVLALPSTSSAAPRRDTDPALLESVRQKTLRLTCLASLAGLPALSIPAVRADTRPIGLCLVAAPGQDHSLLAFASAQTDPL</sequence>
<dbReference type="PANTHER" id="PTHR46310:SF7">
    <property type="entry name" value="AMIDASE 1"/>
    <property type="match status" value="1"/>
</dbReference>
<dbReference type="InterPro" id="IPR024507">
    <property type="entry name" value="AtzH-like"/>
</dbReference>
<dbReference type="InterPro" id="IPR036928">
    <property type="entry name" value="AS_sf"/>
</dbReference>
<dbReference type="SUPFAM" id="SSF75304">
    <property type="entry name" value="Amidase signature (AS) enzymes"/>
    <property type="match status" value="1"/>
</dbReference>
<dbReference type="Pfam" id="PF11533">
    <property type="entry name" value="AtzH-like"/>
    <property type="match status" value="1"/>
</dbReference>
<dbReference type="Gene3D" id="3.90.1300.10">
    <property type="entry name" value="Amidase signature (AS) domain"/>
    <property type="match status" value="1"/>
</dbReference>
<dbReference type="RefSeq" id="WP_387405810.1">
    <property type="nucleotide sequence ID" value="NZ_JBIAQY010000012.1"/>
</dbReference>
<gene>
    <name evidence="2" type="ORF">ACFYXQ_30670</name>
</gene>
<evidence type="ECO:0000313" key="2">
    <source>
        <dbReference type="EMBL" id="MFF3572153.1"/>
    </source>
</evidence>
<proteinExistence type="predicted"/>
<dbReference type="SUPFAM" id="SSF54427">
    <property type="entry name" value="NTF2-like"/>
    <property type="match status" value="1"/>
</dbReference>
<evidence type="ECO:0000259" key="1">
    <source>
        <dbReference type="Pfam" id="PF01425"/>
    </source>
</evidence>
<keyword evidence="3" id="KW-1185">Reference proteome</keyword>
<organism evidence="2 3">
    <name type="scientific">Nocardia jiangxiensis</name>
    <dbReference type="NCBI Taxonomy" id="282685"/>
    <lineage>
        <taxon>Bacteria</taxon>
        <taxon>Bacillati</taxon>
        <taxon>Actinomycetota</taxon>
        <taxon>Actinomycetes</taxon>
        <taxon>Mycobacteriales</taxon>
        <taxon>Nocardiaceae</taxon>
        <taxon>Nocardia</taxon>
    </lineage>
</organism>
<dbReference type="PROSITE" id="PS00571">
    <property type="entry name" value="AMIDASES"/>
    <property type="match status" value="1"/>
</dbReference>
<feature type="domain" description="Amidase" evidence="1">
    <location>
        <begin position="148"/>
        <end position="517"/>
    </location>
</feature>
<dbReference type="InterPro" id="IPR023631">
    <property type="entry name" value="Amidase_dom"/>
</dbReference>
<dbReference type="EMBL" id="JBIAQY010000012">
    <property type="protein sequence ID" value="MFF3572153.1"/>
    <property type="molecule type" value="Genomic_DNA"/>
</dbReference>
<reference evidence="2 3" key="1">
    <citation type="submission" date="2024-10" db="EMBL/GenBank/DDBJ databases">
        <title>The Natural Products Discovery Center: Release of the First 8490 Sequenced Strains for Exploring Actinobacteria Biosynthetic Diversity.</title>
        <authorList>
            <person name="Kalkreuter E."/>
            <person name="Kautsar S.A."/>
            <person name="Yang D."/>
            <person name="Bader C.D."/>
            <person name="Teijaro C.N."/>
            <person name="Fluegel L."/>
            <person name="Davis C.M."/>
            <person name="Simpson J.R."/>
            <person name="Lauterbach L."/>
            <person name="Steele A.D."/>
            <person name="Gui C."/>
            <person name="Meng S."/>
            <person name="Li G."/>
            <person name="Viehrig K."/>
            <person name="Ye F."/>
            <person name="Su P."/>
            <person name="Kiefer A.F."/>
            <person name="Nichols A."/>
            <person name="Cepeda A.J."/>
            <person name="Yan W."/>
            <person name="Fan B."/>
            <person name="Jiang Y."/>
            <person name="Adhikari A."/>
            <person name="Zheng C.-J."/>
            <person name="Schuster L."/>
            <person name="Cowan T.M."/>
            <person name="Smanski M.J."/>
            <person name="Chevrette M.G."/>
            <person name="De Carvalho L.P.S."/>
            <person name="Shen B."/>
        </authorList>
    </citation>
    <scope>NUCLEOTIDE SEQUENCE [LARGE SCALE GENOMIC DNA]</scope>
    <source>
        <strain evidence="2 3">NPDC002593</strain>
    </source>
</reference>
<protein>
    <submittedName>
        <fullName evidence="2">AtzH-like domain-containing protein</fullName>
    </submittedName>
</protein>
<dbReference type="PANTHER" id="PTHR46310">
    <property type="entry name" value="AMIDASE 1"/>
    <property type="match status" value="1"/>
</dbReference>
<dbReference type="InterPro" id="IPR020556">
    <property type="entry name" value="Amidase_CS"/>
</dbReference>
<accession>A0ABW6S9A6</accession>
<evidence type="ECO:0000313" key="3">
    <source>
        <dbReference type="Proteomes" id="UP001601992"/>
    </source>
</evidence>